<name>A0ABD5UUC5_9EURY</name>
<dbReference type="InterPro" id="IPR050155">
    <property type="entry name" value="HAD-like_hydrolase_sf"/>
</dbReference>
<gene>
    <name evidence="3" type="ORF">ACFQE9_10880</name>
</gene>
<feature type="compositionally biased region" description="Polar residues" evidence="2">
    <location>
        <begin position="19"/>
        <end position="28"/>
    </location>
</feature>
<dbReference type="AlphaFoldDB" id="A0ABD5UUC5"/>
<dbReference type="EC" id="3.-.-.-" evidence="3"/>
<dbReference type="InterPro" id="IPR041492">
    <property type="entry name" value="HAD_2"/>
</dbReference>
<reference evidence="3 4" key="1">
    <citation type="journal article" date="2019" name="Int. J. Syst. Evol. Microbiol.">
        <title>The Global Catalogue of Microorganisms (GCM) 10K type strain sequencing project: providing services to taxonomists for standard genome sequencing and annotation.</title>
        <authorList>
            <consortium name="The Broad Institute Genomics Platform"/>
            <consortium name="The Broad Institute Genome Sequencing Center for Infectious Disease"/>
            <person name="Wu L."/>
            <person name="Ma J."/>
        </authorList>
    </citation>
    <scope>NUCLEOTIDE SEQUENCE [LARGE SCALE GENOMIC DNA]</scope>
    <source>
        <strain evidence="3 4">SKJ47</strain>
    </source>
</reference>
<evidence type="ECO:0000256" key="2">
    <source>
        <dbReference type="SAM" id="MobiDB-lite"/>
    </source>
</evidence>
<dbReference type="RefSeq" id="WP_379744317.1">
    <property type="nucleotide sequence ID" value="NZ_JBHSVN010000001.1"/>
</dbReference>
<dbReference type="SFLD" id="SFLDG01129">
    <property type="entry name" value="C1.5:_HAD__Beta-PGM__Phosphata"/>
    <property type="match status" value="1"/>
</dbReference>
<dbReference type="EMBL" id="JBHSXL010000009">
    <property type="protein sequence ID" value="MFC6893102.1"/>
    <property type="molecule type" value="Genomic_DNA"/>
</dbReference>
<sequence>MTSRDVTEATDDSRDRRSPGSTEDSTSVAADLDPGFDPDAYDAVVYDLDGTLVRLGVDWNAVAQDVLGVYVEHAVKPPSDGLWELHAAAPEYGIADVVEETIAEHEREGARDSRRLSFAEILDADRAPRTAVCSLNSEDACRIALDRHGLDDRVSAVVGRDTVGTYKPDPEPLLAALDALSADPARSLFVGDSERDARTAERAGVEFRYVNSE</sequence>
<dbReference type="PRINTS" id="PR00413">
    <property type="entry name" value="HADHALOGNASE"/>
</dbReference>
<dbReference type="PANTHER" id="PTHR43434">
    <property type="entry name" value="PHOSPHOGLYCOLATE PHOSPHATASE"/>
    <property type="match status" value="1"/>
</dbReference>
<dbReference type="GO" id="GO:0016787">
    <property type="term" value="F:hydrolase activity"/>
    <property type="evidence" value="ECO:0007669"/>
    <property type="project" value="UniProtKB-KW"/>
</dbReference>
<comment type="caution">
    <text evidence="3">The sequence shown here is derived from an EMBL/GenBank/DDBJ whole genome shotgun (WGS) entry which is preliminary data.</text>
</comment>
<dbReference type="PANTHER" id="PTHR43434:SF1">
    <property type="entry name" value="PHOSPHOGLYCOLATE PHOSPHATASE"/>
    <property type="match status" value="1"/>
</dbReference>
<dbReference type="InterPro" id="IPR023198">
    <property type="entry name" value="PGP-like_dom2"/>
</dbReference>
<keyword evidence="3" id="KW-0378">Hydrolase</keyword>
<evidence type="ECO:0000313" key="4">
    <source>
        <dbReference type="Proteomes" id="UP001596296"/>
    </source>
</evidence>
<dbReference type="Proteomes" id="UP001596296">
    <property type="component" value="Unassembled WGS sequence"/>
</dbReference>
<dbReference type="SFLD" id="SFLDS00003">
    <property type="entry name" value="Haloacid_Dehalogenase"/>
    <property type="match status" value="1"/>
</dbReference>
<feature type="compositionally biased region" description="Basic and acidic residues" evidence="2">
    <location>
        <begin position="1"/>
        <end position="18"/>
    </location>
</feature>
<evidence type="ECO:0000313" key="3">
    <source>
        <dbReference type="EMBL" id="MFC6893102.1"/>
    </source>
</evidence>
<dbReference type="Pfam" id="PF13419">
    <property type="entry name" value="HAD_2"/>
    <property type="match status" value="1"/>
</dbReference>
<protein>
    <submittedName>
        <fullName evidence="3">HAD family hydrolase</fullName>
        <ecNumber evidence="3">3.-.-.-</ecNumber>
    </submittedName>
</protein>
<organism evidence="3 4">
    <name type="scientific">Halopenitus salinus</name>
    <dbReference type="NCBI Taxonomy" id="1198295"/>
    <lineage>
        <taxon>Archaea</taxon>
        <taxon>Methanobacteriati</taxon>
        <taxon>Methanobacteriota</taxon>
        <taxon>Stenosarchaea group</taxon>
        <taxon>Halobacteria</taxon>
        <taxon>Halobacteriales</taxon>
        <taxon>Haloferacaceae</taxon>
        <taxon>Halopenitus</taxon>
    </lineage>
</organism>
<feature type="region of interest" description="Disordered" evidence="2">
    <location>
        <begin position="1"/>
        <end position="35"/>
    </location>
</feature>
<accession>A0ABD5UUC5</accession>
<dbReference type="Gene3D" id="1.10.150.240">
    <property type="entry name" value="Putative phosphatase, domain 2"/>
    <property type="match status" value="1"/>
</dbReference>
<evidence type="ECO:0000256" key="1">
    <source>
        <dbReference type="ARBA" id="ARBA00007958"/>
    </source>
</evidence>
<dbReference type="InterPro" id="IPR023214">
    <property type="entry name" value="HAD_sf"/>
</dbReference>
<comment type="similarity">
    <text evidence="1">Belongs to the HAD-like hydrolase superfamily.</text>
</comment>
<keyword evidence="4" id="KW-1185">Reference proteome</keyword>
<dbReference type="SUPFAM" id="SSF56784">
    <property type="entry name" value="HAD-like"/>
    <property type="match status" value="1"/>
</dbReference>
<dbReference type="InterPro" id="IPR036412">
    <property type="entry name" value="HAD-like_sf"/>
</dbReference>
<proteinExistence type="inferred from homology"/>
<dbReference type="NCBIfam" id="TIGR01549">
    <property type="entry name" value="HAD-SF-IA-v1"/>
    <property type="match status" value="1"/>
</dbReference>
<dbReference type="Gene3D" id="3.40.50.1000">
    <property type="entry name" value="HAD superfamily/HAD-like"/>
    <property type="match status" value="1"/>
</dbReference>
<dbReference type="InterPro" id="IPR006439">
    <property type="entry name" value="HAD-SF_hydro_IA"/>
</dbReference>